<keyword evidence="2" id="KW-1185">Reference proteome</keyword>
<evidence type="ECO:0000313" key="1">
    <source>
        <dbReference type="EMBL" id="USA63264.1"/>
    </source>
</evidence>
<dbReference type="Proteomes" id="UP001056619">
    <property type="component" value="Plasmid plas2"/>
</dbReference>
<name>A0ABY4UB03_9SPHN</name>
<dbReference type="RefSeq" id="WP_301643336.1">
    <property type="nucleotide sequence ID" value="NZ_CP098496.1"/>
</dbReference>
<gene>
    <name evidence="1" type="ORF">NCF85_16920</name>
</gene>
<dbReference type="EMBL" id="CP098496">
    <property type="protein sequence ID" value="USA63264.1"/>
    <property type="molecule type" value="Genomic_DNA"/>
</dbReference>
<proteinExistence type="predicted"/>
<dbReference type="Gene3D" id="3.90.550.10">
    <property type="entry name" value="Spore Coat Polysaccharide Biosynthesis Protein SpsA, Chain A"/>
    <property type="match status" value="1"/>
</dbReference>
<keyword evidence="1" id="KW-0614">Plasmid</keyword>
<dbReference type="InterPro" id="IPR029044">
    <property type="entry name" value="Nucleotide-diphossugar_trans"/>
</dbReference>
<dbReference type="SUPFAM" id="SSF159283">
    <property type="entry name" value="Guanosine diphospho-D-mannose pyrophosphorylase/mannose-6-phosphate isomerase linker domain"/>
    <property type="match status" value="1"/>
</dbReference>
<reference evidence="1 2" key="1">
    <citation type="submission" date="2022-06" db="EMBL/GenBank/DDBJ databases">
        <authorList>
            <person name="Liu G."/>
        </authorList>
    </citation>
    <scope>NUCLEOTIDE SEQUENCE [LARGE SCALE GENOMIC DNA]</scope>
    <source>
        <strain evidence="1 2">E4</strain>
        <plasmid evidence="1 2">plas2</plasmid>
    </source>
</reference>
<geneLocation type="plasmid" evidence="1 2">
    <name>plas2</name>
</geneLocation>
<evidence type="ECO:0000313" key="2">
    <source>
        <dbReference type="Proteomes" id="UP001056619"/>
    </source>
</evidence>
<sequence length="67" mass="7130">MSRCRSDSFQGRIDQRNCRNVLVSSDGPRVSVIALDDVIVAVDGDEVLVASRSGTQQVGKQPGAANQ</sequence>
<organism evidence="1 2">
    <name type="scientific">Qipengyuania citrea</name>
    <dbReference type="NCBI Taxonomy" id="225971"/>
    <lineage>
        <taxon>Bacteria</taxon>
        <taxon>Pseudomonadati</taxon>
        <taxon>Pseudomonadota</taxon>
        <taxon>Alphaproteobacteria</taxon>
        <taxon>Sphingomonadales</taxon>
        <taxon>Erythrobacteraceae</taxon>
        <taxon>Qipengyuania</taxon>
    </lineage>
</organism>
<protein>
    <submittedName>
        <fullName evidence="1">Uncharacterized protein</fullName>
    </submittedName>
</protein>
<accession>A0ABY4UB03</accession>